<reference evidence="2 3" key="1">
    <citation type="submission" date="2019-02" db="EMBL/GenBank/DDBJ databases">
        <title>Deep-cultivation of Planctomycetes and their phenomic and genomic characterization uncovers novel biology.</title>
        <authorList>
            <person name="Wiegand S."/>
            <person name="Jogler M."/>
            <person name="Boedeker C."/>
            <person name="Pinto D."/>
            <person name="Vollmers J."/>
            <person name="Rivas-Marin E."/>
            <person name="Kohn T."/>
            <person name="Peeters S.H."/>
            <person name="Heuer A."/>
            <person name="Rast P."/>
            <person name="Oberbeckmann S."/>
            <person name="Bunk B."/>
            <person name="Jeske O."/>
            <person name="Meyerdierks A."/>
            <person name="Storesund J.E."/>
            <person name="Kallscheuer N."/>
            <person name="Luecker S."/>
            <person name="Lage O.M."/>
            <person name="Pohl T."/>
            <person name="Merkel B.J."/>
            <person name="Hornburger P."/>
            <person name="Mueller R.-W."/>
            <person name="Bruemmer F."/>
            <person name="Labrenz M."/>
            <person name="Spormann A.M."/>
            <person name="Op den Camp H."/>
            <person name="Overmann J."/>
            <person name="Amann R."/>
            <person name="Jetten M.S.M."/>
            <person name="Mascher T."/>
            <person name="Medema M.H."/>
            <person name="Devos D.P."/>
            <person name="Kaster A.-K."/>
            <person name="Ovreas L."/>
            <person name="Rohde M."/>
            <person name="Galperin M.Y."/>
            <person name="Jogler C."/>
        </authorList>
    </citation>
    <scope>NUCLEOTIDE SEQUENCE [LARGE SCALE GENOMIC DNA]</scope>
    <source>
        <strain evidence="2 3">Pan161</strain>
    </source>
</reference>
<name>A0A517VAX1_9PLAN</name>
<evidence type="ECO:0000313" key="2">
    <source>
        <dbReference type="EMBL" id="QDT90154.1"/>
    </source>
</evidence>
<protein>
    <submittedName>
        <fullName evidence="2">Uncharacterized protein</fullName>
    </submittedName>
</protein>
<dbReference type="KEGG" id="gax:Pan161_18040"/>
<dbReference type="AlphaFoldDB" id="A0A517VAX1"/>
<sequence>MASKSLKKKQNETEESNGVCIAVSIRVSSTRQAVERMVWKLKETTFERELNIEKHLTDGWSRARTTTSMPGEVRKIKTAPNSNGSKPMSWQEKLTLSS</sequence>
<feature type="region of interest" description="Disordered" evidence="1">
    <location>
        <begin position="75"/>
        <end position="98"/>
    </location>
</feature>
<accession>A0A517VAX1</accession>
<organism evidence="2 3">
    <name type="scientific">Gimesia algae</name>
    <dbReference type="NCBI Taxonomy" id="2527971"/>
    <lineage>
        <taxon>Bacteria</taxon>
        <taxon>Pseudomonadati</taxon>
        <taxon>Planctomycetota</taxon>
        <taxon>Planctomycetia</taxon>
        <taxon>Planctomycetales</taxon>
        <taxon>Planctomycetaceae</taxon>
        <taxon>Gimesia</taxon>
    </lineage>
</organism>
<evidence type="ECO:0000313" key="3">
    <source>
        <dbReference type="Proteomes" id="UP000316855"/>
    </source>
</evidence>
<evidence type="ECO:0000256" key="1">
    <source>
        <dbReference type="SAM" id="MobiDB-lite"/>
    </source>
</evidence>
<dbReference type="Proteomes" id="UP000316855">
    <property type="component" value="Chromosome"/>
</dbReference>
<gene>
    <name evidence="2" type="ORF">Pan161_18040</name>
</gene>
<feature type="compositionally biased region" description="Polar residues" evidence="1">
    <location>
        <begin position="79"/>
        <end position="98"/>
    </location>
</feature>
<proteinExistence type="predicted"/>
<keyword evidence="3" id="KW-1185">Reference proteome</keyword>
<dbReference type="EMBL" id="CP036343">
    <property type="protein sequence ID" value="QDT90154.1"/>
    <property type="molecule type" value="Genomic_DNA"/>
</dbReference>